<evidence type="ECO:0000256" key="8">
    <source>
        <dbReference type="ARBA" id="ARBA00022989"/>
    </source>
</evidence>
<keyword evidence="5 14" id="KW-0138">CF(0)</keyword>
<evidence type="ECO:0000256" key="11">
    <source>
        <dbReference type="ARBA" id="ARBA00023136"/>
    </source>
</evidence>
<keyword evidence="3 14" id="KW-0813">Transport</keyword>
<dbReference type="InterPro" id="IPR038662">
    <property type="entry name" value="ATP_synth_F0_csu_sf"/>
</dbReference>
<organism evidence="16 17">
    <name type="scientific">Candidatus Stercoripulliclostridium pullicola</name>
    <dbReference type="NCBI Taxonomy" id="2840953"/>
    <lineage>
        <taxon>Bacteria</taxon>
        <taxon>Bacillati</taxon>
        <taxon>Bacillota</taxon>
        <taxon>Clostridia</taxon>
        <taxon>Eubacteriales</taxon>
        <taxon>Candidatus Stercoripulliclostridium</taxon>
    </lineage>
</organism>
<comment type="function">
    <text evidence="14">Key component of the F(0) channel; it plays a direct role in translocation across the membrane. A homomeric c-ring of between 10-14 subunits forms the central stalk rotor element with the F(1) delta and epsilon subunits.</text>
</comment>
<dbReference type="Proteomes" id="UP000727857">
    <property type="component" value="Unassembled WGS sequence"/>
</dbReference>
<dbReference type="GO" id="GO:0008289">
    <property type="term" value="F:lipid binding"/>
    <property type="evidence" value="ECO:0007669"/>
    <property type="project" value="UniProtKB-KW"/>
</dbReference>
<dbReference type="AlphaFoldDB" id="A0A940DFS8"/>
<evidence type="ECO:0000256" key="7">
    <source>
        <dbReference type="ARBA" id="ARBA00022781"/>
    </source>
</evidence>
<feature type="transmembrane region" description="Helical" evidence="14">
    <location>
        <begin position="12"/>
        <end position="34"/>
    </location>
</feature>
<evidence type="ECO:0000256" key="9">
    <source>
        <dbReference type="ARBA" id="ARBA00023065"/>
    </source>
</evidence>
<feature type="transmembrane region" description="Helical" evidence="14">
    <location>
        <begin position="55"/>
        <end position="77"/>
    </location>
</feature>
<keyword evidence="4 14" id="KW-1003">Cell membrane</keyword>
<evidence type="ECO:0000256" key="1">
    <source>
        <dbReference type="ARBA" id="ARBA00004141"/>
    </source>
</evidence>
<keyword evidence="11 14" id="KW-0472">Membrane</keyword>
<reference evidence="16" key="2">
    <citation type="journal article" date="2021" name="PeerJ">
        <title>Extensive microbial diversity within the chicken gut microbiome revealed by metagenomics and culture.</title>
        <authorList>
            <person name="Gilroy R."/>
            <person name="Ravi A."/>
            <person name="Getino M."/>
            <person name="Pursley I."/>
            <person name="Horton D.L."/>
            <person name="Alikhan N.F."/>
            <person name="Baker D."/>
            <person name="Gharbi K."/>
            <person name="Hall N."/>
            <person name="Watson M."/>
            <person name="Adriaenssens E.M."/>
            <person name="Foster-Nyarko E."/>
            <person name="Jarju S."/>
            <person name="Secka A."/>
            <person name="Antonio M."/>
            <person name="Oren A."/>
            <person name="Chaudhuri R.R."/>
            <person name="La Ragione R."/>
            <person name="Hildebrand F."/>
            <person name="Pallen M.J."/>
        </authorList>
    </citation>
    <scope>NUCLEOTIDE SEQUENCE</scope>
    <source>
        <strain evidence="16">517</strain>
    </source>
</reference>
<keyword evidence="8 14" id="KW-1133">Transmembrane helix</keyword>
<dbReference type="FunFam" id="1.20.20.10:FF:000004">
    <property type="entry name" value="ATP synthase subunit c"/>
    <property type="match status" value="1"/>
</dbReference>
<feature type="domain" description="V-ATPase proteolipid subunit C-like" evidence="15">
    <location>
        <begin position="13"/>
        <end position="76"/>
    </location>
</feature>
<dbReference type="GO" id="GO:0045259">
    <property type="term" value="C:proton-transporting ATP synthase complex"/>
    <property type="evidence" value="ECO:0007669"/>
    <property type="project" value="UniProtKB-KW"/>
</dbReference>
<keyword evidence="10 14" id="KW-0446">Lipid-binding</keyword>
<evidence type="ECO:0000256" key="13">
    <source>
        <dbReference type="ARBA" id="ARBA00025198"/>
    </source>
</evidence>
<sequence>MNLMLLAGELSSLGAALAIGLTGLGAALGMGLSISKALDGIARQPEADNKIRSTLILGLAFCETLAIYGLLVAILIMTM</sequence>
<dbReference type="GO" id="GO:0005886">
    <property type="term" value="C:plasma membrane"/>
    <property type="evidence" value="ECO:0007669"/>
    <property type="project" value="UniProtKB-SubCell"/>
</dbReference>
<feature type="site" description="Reversibly protonated during proton transport" evidence="14">
    <location>
        <position position="63"/>
    </location>
</feature>
<dbReference type="InterPro" id="IPR035921">
    <property type="entry name" value="F/V-ATP_Csub_sf"/>
</dbReference>
<comment type="caution">
    <text evidence="16">The sequence shown here is derived from an EMBL/GenBank/DDBJ whole genome shotgun (WGS) entry which is preliminary data.</text>
</comment>
<dbReference type="GO" id="GO:0033177">
    <property type="term" value="C:proton-transporting two-sector ATPase complex, proton-transporting domain"/>
    <property type="evidence" value="ECO:0007669"/>
    <property type="project" value="InterPro"/>
</dbReference>
<reference evidence="16" key="1">
    <citation type="submission" date="2020-10" db="EMBL/GenBank/DDBJ databases">
        <authorList>
            <person name="Gilroy R."/>
        </authorList>
    </citation>
    <scope>NUCLEOTIDE SEQUENCE</scope>
    <source>
        <strain evidence="16">517</strain>
    </source>
</reference>
<dbReference type="SUPFAM" id="SSF81333">
    <property type="entry name" value="F1F0 ATP synthase subunit C"/>
    <property type="match status" value="1"/>
</dbReference>
<dbReference type="InterPro" id="IPR005953">
    <property type="entry name" value="ATP_synth_csu_bac/chlpt"/>
</dbReference>
<dbReference type="InterPro" id="IPR020537">
    <property type="entry name" value="ATP_synth_F0_csu_DDCD_BS"/>
</dbReference>
<dbReference type="HAMAP" id="MF_01396">
    <property type="entry name" value="ATP_synth_c_bact"/>
    <property type="match status" value="1"/>
</dbReference>
<dbReference type="PRINTS" id="PR00124">
    <property type="entry name" value="ATPASEC"/>
</dbReference>
<proteinExistence type="inferred from homology"/>
<keyword evidence="6 14" id="KW-0812">Transmembrane</keyword>
<comment type="function">
    <text evidence="13 14">F(1)F(0) ATP synthase produces ATP from ADP in the presence of a proton or sodium gradient. F-type ATPases consist of two structural domains, F(1) containing the extramembraneous catalytic core and F(0) containing the membrane proton channel, linked together by a central stalk and a peripheral stalk. During catalysis, ATP synthesis in the catalytic domain of F(1) is coupled via a rotary mechanism of the central stalk subunits to proton translocation.</text>
</comment>
<dbReference type="PANTHER" id="PTHR10031:SF0">
    <property type="entry name" value="ATPASE PROTEIN 9"/>
    <property type="match status" value="1"/>
</dbReference>
<comment type="similarity">
    <text evidence="2 14">Belongs to the ATPase C chain family.</text>
</comment>
<dbReference type="Gene3D" id="1.20.20.10">
    <property type="entry name" value="F1F0 ATP synthase subunit C"/>
    <property type="match status" value="1"/>
</dbReference>
<dbReference type="GO" id="GO:0046933">
    <property type="term" value="F:proton-transporting ATP synthase activity, rotational mechanism"/>
    <property type="evidence" value="ECO:0007669"/>
    <property type="project" value="UniProtKB-UniRule"/>
</dbReference>
<keyword evidence="12 14" id="KW-0066">ATP synthesis</keyword>
<evidence type="ECO:0000256" key="10">
    <source>
        <dbReference type="ARBA" id="ARBA00023121"/>
    </source>
</evidence>
<gene>
    <name evidence="14 16" type="primary">atpE</name>
    <name evidence="16" type="ORF">IAB16_03115</name>
</gene>
<evidence type="ECO:0000256" key="6">
    <source>
        <dbReference type="ARBA" id="ARBA00022692"/>
    </source>
</evidence>
<dbReference type="InterPro" id="IPR002379">
    <property type="entry name" value="ATPase_proteolipid_c-like_dom"/>
</dbReference>
<keyword evidence="7 14" id="KW-0375">Hydrogen ion transport</keyword>
<evidence type="ECO:0000256" key="2">
    <source>
        <dbReference type="ARBA" id="ARBA00006704"/>
    </source>
</evidence>
<comment type="subcellular location">
    <subcellularLocation>
        <location evidence="14">Cell membrane</location>
        <topology evidence="14">Multi-pass membrane protein</topology>
    </subcellularLocation>
    <subcellularLocation>
        <location evidence="1">Membrane</location>
        <topology evidence="1">Multi-pass membrane protein</topology>
    </subcellularLocation>
</comment>
<accession>A0A940DFS8</accession>
<dbReference type="CDD" id="cd18121">
    <property type="entry name" value="ATP-synt_Fo_c"/>
    <property type="match status" value="1"/>
</dbReference>
<evidence type="ECO:0000256" key="5">
    <source>
        <dbReference type="ARBA" id="ARBA00022547"/>
    </source>
</evidence>
<dbReference type="InterPro" id="IPR000454">
    <property type="entry name" value="ATP_synth_F0_csu"/>
</dbReference>
<keyword evidence="9 14" id="KW-0406">Ion transport</keyword>
<name>A0A940DFS8_9FIRM</name>
<evidence type="ECO:0000259" key="15">
    <source>
        <dbReference type="Pfam" id="PF00137"/>
    </source>
</evidence>
<evidence type="ECO:0000256" key="12">
    <source>
        <dbReference type="ARBA" id="ARBA00023310"/>
    </source>
</evidence>
<evidence type="ECO:0000256" key="14">
    <source>
        <dbReference type="HAMAP-Rule" id="MF_01396"/>
    </source>
</evidence>
<evidence type="ECO:0000313" key="17">
    <source>
        <dbReference type="Proteomes" id="UP000727857"/>
    </source>
</evidence>
<evidence type="ECO:0000256" key="3">
    <source>
        <dbReference type="ARBA" id="ARBA00022448"/>
    </source>
</evidence>
<dbReference type="EMBL" id="JADINF010000074">
    <property type="protein sequence ID" value="MBO8423990.1"/>
    <property type="molecule type" value="Genomic_DNA"/>
</dbReference>
<evidence type="ECO:0000256" key="4">
    <source>
        <dbReference type="ARBA" id="ARBA00022475"/>
    </source>
</evidence>
<dbReference type="NCBIfam" id="TIGR01260">
    <property type="entry name" value="ATP_synt_c"/>
    <property type="match status" value="1"/>
</dbReference>
<dbReference type="PANTHER" id="PTHR10031">
    <property type="entry name" value="ATP SYNTHASE LIPID-BINDING PROTEIN, MITOCHONDRIAL"/>
    <property type="match status" value="1"/>
</dbReference>
<dbReference type="Pfam" id="PF00137">
    <property type="entry name" value="ATP-synt_C"/>
    <property type="match status" value="1"/>
</dbReference>
<evidence type="ECO:0000313" key="16">
    <source>
        <dbReference type="EMBL" id="MBO8423990.1"/>
    </source>
</evidence>
<protein>
    <recommendedName>
        <fullName evidence="14">ATP synthase subunit c</fullName>
    </recommendedName>
    <alternativeName>
        <fullName evidence="14">ATP synthase F(0) sector subunit c</fullName>
    </alternativeName>
    <alternativeName>
        <fullName evidence="14">F-type ATPase subunit c</fullName>
        <shortName evidence="14">F-ATPase subunit c</shortName>
    </alternativeName>
    <alternativeName>
        <fullName evidence="14">Lipid-binding protein</fullName>
    </alternativeName>
</protein>
<dbReference type="PROSITE" id="PS00605">
    <property type="entry name" value="ATPASE_C"/>
    <property type="match status" value="1"/>
</dbReference>